<keyword evidence="1" id="KW-0805">Transcription regulation</keyword>
<evidence type="ECO:0000313" key="5">
    <source>
        <dbReference type="EMBL" id="TLC99870.1"/>
    </source>
</evidence>
<dbReference type="AlphaFoldDB" id="A0A4U8Q4Z2"/>
<dbReference type="GO" id="GO:0003700">
    <property type="term" value="F:DNA-binding transcription factor activity"/>
    <property type="evidence" value="ECO:0007669"/>
    <property type="project" value="InterPro"/>
</dbReference>
<protein>
    <submittedName>
        <fullName evidence="5">L-rhamnose operon regulatory protein RhaS</fullName>
    </submittedName>
</protein>
<feature type="domain" description="HTH araC/xylS-type" evidence="4">
    <location>
        <begin position="222"/>
        <end position="319"/>
    </location>
</feature>
<dbReference type="GO" id="GO:0043565">
    <property type="term" value="F:sequence-specific DNA binding"/>
    <property type="evidence" value="ECO:0007669"/>
    <property type="project" value="InterPro"/>
</dbReference>
<evidence type="ECO:0000256" key="3">
    <source>
        <dbReference type="ARBA" id="ARBA00023163"/>
    </source>
</evidence>
<dbReference type="RefSeq" id="WP_027294665.1">
    <property type="nucleotide sequence ID" value="NZ_CABMJZ010000109.1"/>
</dbReference>
<keyword evidence="6" id="KW-1185">Reference proteome</keyword>
<dbReference type="PROSITE" id="PS01124">
    <property type="entry name" value="HTH_ARAC_FAMILY_2"/>
    <property type="match status" value="1"/>
</dbReference>
<gene>
    <name evidence="5" type="primary">rhaS_7</name>
    <name evidence="5" type="ORF">DSM106044_03302</name>
</gene>
<dbReference type="Pfam" id="PF02311">
    <property type="entry name" value="AraC_binding"/>
    <property type="match status" value="1"/>
</dbReference>
<dbReference type="InterPro" id="IPR011051">
    <property type="entry name" value="RmlC_Cupin_sf"/>
</dbReference>
<dbReference type="Gene3D" id="1.10.10.60">
    <property type="entry name" value="Homeodomain-like"/>
    <property type="match status" value="2"/>
</dbReference>
<sequence>MQQSLIKRLKPITEEEQRILTGDRHIQKEIYTTGREFTVDSAKMLEKGRLIDIRTHTRFIAFPSHKHNYIEIMYMCAGQTSHIINGSTKVTLKEGDLLFMNQFSAHEILAAKEEDIGINFIILPEFFDEVLPMLTKGNVLSNFLVSTLRRNTNTAGYLHYRVAQVLPIQNLIENLVWSLLNHQPNYRQINQTTMGLLFMQLVNATDCIEAGNQEQHQDLFIMQVLKYIEENYKAATLSEIAGDMNQSVSNMSKQIKHATGRTFKELLQEKRLSQAEHLIRDTTIPITDIIYLVGYDNTSYFHRIFKENYHMSPKCYRKAIVDNGSNSL</sequence>
<comment type="caution">
    <text evidence="5">The sequence shown here is derived from an EMBL/GenBank/DDBJ whole genome shotgun (WGS) entry which is preliminary data.</text>
</comment>
<dbReference type="SUPFAM" id="SSF51182">
    <property type="entry name" value="RmlC-like cupins"/>
    <property type="match status" value="1"/>
</dbReference>
<dbReference type="InterPro" id="IPR018060">
    <property type="entry name" value="HTH_AraC"/>
</dbReference>
<organism evidence="5 6">
    <name type="scientific">Robinsoniella peoriensis</name>
    <dbReference type="NCBI Taxonomy" id="180332"/>
    <lineage>
        <taxon>Bacteria</taxon>
        <taxon>Bacillati</taxon>
        <taxon>Bacillota</taxon>
        <taxon>Clostridia</taxon>
        <taxon>Lachnospirales</taxon>
        <taxon>Lachnospiraceae</taxon>
        <taxon>Robinsoniella</taxon>
    </lineage>
</organism>
<keyword evidence="3" id="KW-0804">Transcription</keyword>
<dbReference type="Pfam" id="PF12833">
    <property type="entry name" value="HTH_18"/>
    <property type="match status" value="1"/>
</dbReference>
<dbReference type="PANTHER" id="PTHR43280:SF28">
    <property type="entry name" value="HTH-TYPE TRANSCRIPTIONAL ACTIVATOR RHAS"/>
    <property type="match status" value="1"/>
</dbReference>
<dbReference type="SMART" id="SM00342">
    <property type="entry name" value="HTH_ARAC"/>
    <property type="match status" value="1"/>
</dbReference>
<reference evidence="5 6" key="1">
    <citation type="journal article" date="2019" name="Anaerobe">
        <title>Detection of Robinsoniella peoriensis in multiple bone samples of a trauma patient.</title>
        <authorList>
            <person name="Schrottner P."/>
            <person name="Hartwich K."/>
            <person name="Bunk B."/>
            <person name="Schober I."/>
            <person name="Helbig S."/>
            <person name="Rudolph W.W."/>
            <person name="Gunzer F."/>
        </authorList>
    </citation>
    <scope>NUCLEOTIDE SEQUENCE [LARGE SCALE GENOMIC DNA]</scope>
    <source>
        <strain evidence="5 6">DSM 106044</strain>
    </source>
</reference>
<dbReference type="Proteomes" id="UP000306509">
    <property type="component" value="Unassembled WGS sequence"/>
</dbReference>
<evidence type="ECO:0000259" key="4">
    <source>
        <dbReference type="PROSITE" id="PS01124"/>
    </source>
</evidence>
<dbReference type="EMBL" id="QGQD01000063">
    <property type="protein sequence ID" value="TLC99870.1"/>
    <property type="molecule type" value="Genomic_DNA"/>
</dbReference>
<dbReference type="InterPro" id="IPR009057">
    <property type="entry name" value="Homeodomain-like_sf"/>
</dbReference>
<dbReference type="SUPFAM" id="SSF46689">
    <property type="entry name" value="Homeodomain-like"/>
    <property type="match status" value="1"/>
</dbReference>
<dbReference type="STRING" id="180332.GCA_000797495_00684"/>
<name>A0A4U8Q4Z2_9FIRM</name>
<evidence type="ECO:0000256" key="1">
    <source>
        <dbReference type="ARBA" id="ARBA00023015"/>
    </source>
</evidence>
<evidence type="ECO:0000256" key="2">
    <source>
        <dbReference type="ARBA" id="ARBA00023125"/>
    </source>
</evidence>
<dbReference type="InterPro" id="IPR014710">
    <property type="entry name" value="RmlC-like_jellyroll"/>
</dbReference>
<dbReference type="InterPro" id="IPR003313">
    <property type="entry name" value="AraC-bd"/>
</dbReference>
<keyword evidence="2" id="KW-0238">DNA-binding</keyword>
<dbReference type="OrthoDB" id="9816335at2"/>
<accession>A0A4U8Q4Z2</accession>
<evidence type="ECO:0000313" key="6">
    <source>
        <dbReference type="Proteomes" id="UP000306509"/>
    </source>
</evidence>
<proteinExistence type="predicted"/>
<dbReference type="PANTHER" id="PTHR43280">
    <property type="entry name" value="ARAC-FAMILY TRANSCRIPTIONAL REGULATOR"/>
    <property type="match status" value="1"/>
</dbReference>
<dbReference type="Gene3D" id="2.60.120.10">
    <property type="entry name" value="Jelly Rolls"/>
    <property type="match status" value="1"/>
</dbReference>